<dbReference type="PANTHER" id="PTHR47089">
    <property type="entry name" value="ABC TRANSPORTER, PERMEASE PROTEIN"/>
    <property type="match status" value="1"/>
</dbReference>
<evidence type="ECO:0000256" key="4">
    <source>
        <dbReference type="ARBA" id="ARBA00022989"/>
    </source>
</evidence>
<evidence type="ECO:0000313" key="7">
    <source>
        <dbReference type="EMBL" id="RED60456.1"/>
    </source>
</evidence>
<keyword evidence="4 6" id="KW-1133">Transmembrane helix</keyword>
<dbReference type="CDD" id="cd06580">
    <property type="entry name" value="TM_PBP1_transp_TpRbsC_like"/>
    <property type="match status" value="1"/>
</dbReference>
<evidence type="ECO:0000256" key="1">
    <source>
        <dbReference type="ARBA" id="ARBA00004651"/>
    </source>
</evidence>
<keyword evidence="2" id="KW-1003">Cell membrane</keyword>
<dbReference type="InterPro" id="IPR001851">
    <property type="entry name" value="ABC_transp_permease"/>
</dbReference>
<reference evidence="7 8" key="1">
    <citation type="submission" date="2018-07" db="EMBL/GenBank/DDBJ databases">
        <title>Genomic Encyclopedia of Type Strains, Phase III (KMG-III): the genomes of soil and plant-associated and newly described type strains.</title>
        <authorList>
            <person name="Whitman W."/>
        </authorList>
    </citation>
    <scope>NUCLEOTIDE SEQUENCE [LARGE SCALE GENOMIC DNA]</scope>
    <source>
        <strain evidence="7 8">CECT 8236</strain>
    </source>
</reference>
<evidence type="ECO:0000256" key="6">
    <source>
        <dbReference type="SAM" id="Phobius"/>
    </source>
</evidence>
<dbReference type="PANTHER" id="PTHR47089:SF1">
    <property type="entry name" value="GUANOSINE ABC TRANSPORTER PERMEASE PROTEIN NUPP"/>
    <property type="match status" value="1"/>
</dbReference>
<dbReference type="OrthoDB" id="45037at2"/>
<sequence>MNKFNKLLHPLIGPLAAIILGLLAGSIAIVVAGGSITETYSEMWKGAFGSFYFFTSTLSRATPVILIGMGAVVAFRSGFFNLGAEGQMVLGGLSAALVGLYMPGPAWLVCVAALLAGIAAGGLWSAMAGYFDVRFRVNLLITTLLLNYIATLFAGYMVAYPFKDRTGSAAMAQSAMLDNAIWLPKLFKGMAVHAGLIIAVIVVIVLFIYLSKSVSGYEARMLGGNPLFAVYGGVRRTSLMIATMFASGGLAGLAGATEILGSQYRYIDNAFSSADYAWTGIMAALLANANPIGTAIAAFFLAALQTGGMGVELNTDVPLEIGSVIQSVLILFITVKFTRIYWKRRKGRKQDGSAV</sequence>
<comment type="caution">
    <text evidence="7">The sequence shown here is derived from an EMBL/GenBank/DDBJ whole genome shotgun (WGS) entry which is preliminary data.</text>
</comment>
<evidence type="ECO:0000256" key="2">
    <source>
        <dbReference type="ARBA" id="ARBA00022475"/>
    </source>
</evidence>
<gene>
    <name evidence="7" type="ORF">DFP95_106248</name>
</gene>
<feature type="transmembrane region" description="Helical" evidence="6">
    <location>
        <begin position="106"/>
        <end position="127"/>
    </location>
</feature>
<protein>
    <submittedName>
        <fullName evidence="7">Nucleoside ABC transporter membrane protein</fullName>
    </submittedName>
</protein>
<dbReference type="RefSeq" id="WP_115993162.1">
    <property type="nucleotide sequence ID" value="NZ_QRDY01000006.1"/>
</dbReference>
<feature type="transmembrane region" description="Helical" evidence="6">
    <location>
        <begin position="82"/>
        <end position="100"/>
    </location>
</feature>
<feature type="transmembrane region" description="Helical" evidence="6">
    <location>
        <begin position="281"/>
        <end position="304"/>
    </location>
</feature>
<dbReference type="GO" id="GO:0005886">
    <property type="term" value="C:plasma membrane"/>
    <property type="evidence" value="ECO:0007669"/>
    <property type="project" value="UniProtKB-SubCell"/>
</dbReference>
<keyword evidence="8" id="KW-1185">Reference proteome</keyword>
<accession>A0A3D9IH25</accession>
<comment type="subcellular location">
    <subcellularLocation>
        <location evidence="1">Cell membrane</location>
        <topology evidence="1">Multi-pass membrane protein</topology>
    </subcellularLocation>
</comment>
<dbReference type="Pfam" id="PF02653">
    <property type="entry name" value="BPD_transp_2"/>
    <property type="match status" value="1"/>
</dbReference>
<feature type="transmembrane region" description="Helical" evidence="6">
    <location>
        <begin position="12"/>
        <end position="31"/>
    </location>
</feature>
<dbReference type="GO" id="GO:0022857">
    <property type="term" value="F:transmembrane transporter activity"/>
    <property type="evidence" value="ECO:0007669"/>
    <property type="project" value="InterPro"/>
</dbReference>
<feature type="transmembrane region" description="Helical" evidence="6">
    <location>
        <begin position="240"/>
        <end position="260"/>
    </location>
</feature>
<proteinExistence type="predicted"/>
<feature type="transmembrane region" description="Helical" evidence="6">
    <location>
        <begin position="190"/>
        <end position="210"/>
    </location>
</feature>
<feature type="transmembrane region" description="Helical" evidence="6">
    <location>
        <begin position="51"/>
        <end position="75"/>
    </location>
</feature>
<dbReference type="Proteomes" id="UP000256869">
    <property type="component" value="Unassembled WGS sequence"/>
</dbReference>
<name>A0A3D9IH25_9BACL</name>
<dbReference type="AlphaFoldDB" id="A0A3D9IH25"/>
<keyword evidence="5 6" id="KW-0472">Membrane</keyword>
<organism evidence="7 8">
    <name type="scientific">Cohnella lupini</name>
    <dbReference type="NCBI Taxonomy" id="1294267"/>
    <lineage>
        <taxon>Bacteria</taxon>
        <taxon>Bacillati</taxon>
        <taxon>Bacillota</taxon>
        <taxon>Bacilli</taxon>
        <taxon>Bacillales</taxon>
        <taxon>Paenibacillaceae</taxon>
        <taxon>Cohnella</taxon>
    </lineage>
</organism>
<dbReference type="EMBL" id="QRDY01000006">
    <property type="protein sequence ID" value="RED60456.1"/>
    <property type="molecule type" value="Genomic_DNA"/>
</dbReference>
<feature type="transmembrane region" description="Helical" evidence="6">
    <location>
        <begin position="139"/>
        <end position="159"/>
    </location>
</feature>
<feature type="transmembrane region" description="Helical" evidence="6">
    <location>
        <begin position="324"/>
        <end position="342"/>
    </location>
</feature>
<evidence type="ECO:0000313" key="8">
    <source>
        <dbReference type="Proteomes" id="UP000256869"/>
    </source>
</evidence>
<keyword evidence="3 6" id="KW-0812">Transmembrane</keyword>
<evidence type="ECO:0000256" key="5">
    <source>
        <dbReference type="ARBA" id="ARBA00023136"/>
    </source>
</evidence>
<evidence type="ECO:0000256" key="3">
    <source>
        <dbReference type="ARBA" id="ARBA00022692"/>
    </source>
</evidence>